<organism evidence="4 5">
    <name type="scientific">Saccharomonospora viridis (strain ATCC 15386 / DSM 43017 / JCM 3036 / CCUG 5913 / NBRC 12207 / NCIMB 9602 / P101)</name>
    <name type="common">Thermoactinomyces viridis</name>
    <dbReference type="NCBI Taxonomy" id="471857"/>
    <lineage>
        <taxon>Bacteria</taxon>
        <taxon>Bacillati</taxon>
        <taxon>Actinomycetota</taxon>
        <taxon>Actinomycetes</taxon>
        <taxon>Pseudonocardiales</taxon>
        <taxon>Pseudonocardiaceae</taxon>
        <taxon>Saccharomonospora</taxon>
    </lineage>
</organism>
<dbReference type="InterPro" id="IPR000182">
    <property type="entry name" value="GNAT_dom"/>
</dbReference>
<gene>
    <name evidence="4" type="ordered locus">Svir_33510</name>
</gene>
<dbReference type="PANTHER" id="PTHR43877">
    <property type="entry name" value="AMINOALKYLPHOSPHONATE N-ACETYLTRANSFERASE-RELATED-RELATED"/>
    <property type="match status" value="1"/>
</dbReference>
<name>C7N0B3_SACVD</name>
<dbReference type="PROSITE" id="PS51186">
    <property type="entry name" value="GNAT"/>
    <property type="match status" value="1"/>
</dbReference>
<evidence type="ECO:0000313" key="5">
    <source>
        <dbReference type="Proteomes" id="UP000000841"/>
    </source>
</evidence>
<reference evidence="4 5" key="1">
    <citation type="journal article" date="2009" name="Stand. Genomic Sci.">
        <title>Complete genome sequence of Saccharomonospora viridis type strain (P101).</title>
        <authorList>
            <person name="Pati A."/>
            <person name="Sikorski J."/>
            <person name="Nolan M."/>
            <person name="Lapidus A."/>
            <person name="Copeland A."/>
            <person name="Glavina Del Rio T."/>
            <person name="Lucas S."/>
            <person name="Chen F."/>
            <person name="Tice H."/>
            <person name="Pitluck S."/>
            <person name="Cheng J.F."/>
            <person name="Chertkov O."/>
            <person name="Brettin T."/>
            <person name="Han C."/>
            <person name="Detter J.C."/>
            <person name="Kuske C."/>
            <person name="Bruce D."/>
            <person name="Goodwin L."/>
            <person name="Chain P."/>
            <person name="D'haeseleer P."/>
            <person name="Chen A."/>
            <person name="Palaniappan K."/>
            <person name="Ivanova N."/>
            <person name="Mavromatis K."/>
            <person name="Mikhailova N."/>
            <person name="Rohde M."/>
            <person name="Tindall B.J."/>
            <person name="Goker M."/>
            <person name="Bristow J."/>
            <person name="Eisen J.A."/>
            <person name="Markowitz V."/>
            <person name="Hugenholtz P."/>
            <person name="Kyrpides N.C."/>
            <person name="Klenk H.P."/>
        </authorList>
    </citation>
    <scope>NUCLEOTIDE SEQUENCE [LARGE SCALE GENOMIC DNA]</scope>
    <source>
        <strain evidence="5">ATCC 15386 / DSM 43017 / JCM 3036 / NBRC 12207 / P101</strain>
    </source>
</reference>
<accession>C7N0B3</accession>
<dbReference type="GO" id="GO:0016747">
    <property type="term" value="F:acyltransferase activity, transferring groups other than amino-acyl groups"/>
    <property type="evidence" value="ECO:0007669"/>
    <property type="project" value="InterPro"/>
</dbReference>
<sequence>MFEPHQQPTSVVRPRSEDDLPACAAVLVAVYEADGYPVEGVAEPEAWLTPTGLLQAWVAELAGEVIGHVCLTEPTDTDAAATVFRRTPEGSAADIAVLGRLFVHPEARGHRAGELLTRTAMNHATTHGLRLVLDVMEKDQAAIRLYERLGWHRIGTTDHDSGHGLVPAYCYVSPTP</sequence>
<dbReference type="PANTHER" id="PTHR43877:SF2">
    <property type="entry name" value="AMINOALKYLPHOSPHONATE N-ACETYLTRANSFERASE-RELATED"/>
    <property type="match status" value="1"/>
</dbReference>
<evidence type="ECO:0000256" key="1">
    <source>
        <dbReference type="ARBA" id="ARBA00022679"/>
    </source>
</evidence>
<dbReference type="Gene3D" id="3.40.630.30">
    <property type="match status" value="1"/>
</dbReference>
<dbReference type="CDD" id="cd04301">
    <property type="entry name" value="NAT_SF"/>
    <property type="match status" value="1"/>
</dbReference>
<dbReference type="AlphaFoldDB" id="C7N0B3"/>
<evidence type="ECO:0000313" key="4">
    <source>
        <dbReference type="EMBL" id="ACU98315.1"/>
    </source>
</evidence>
<keyword evidence="1 4" id="KW-0808">Transferase</keyword>
<dbReference type="Pfam" id="PF00583">
    <property type="entry name" value="Acetyltransf_1"/>
    <property type="match status" value="1"/>
</dbReference>
<dbReference type="InterPro" id="IPR016181">
    <property type="entry name" value="Acyl_CoA_acyltransferase"/>
</dbReference>
<dbReference type="HOGENOM" id="CLU_123909_0_0_11"/>
<dbReference type="SUPFAM" id="SSF55729">
    <property type="entry name" value="Acyl-CoA N-acyltransferases (Nat)"/>
    <property type="match status" value="1"/>
</dbReference>
<evidence type="ECO:0000256" key="2">
    <source>
        <dbReference type="ARBA" id="ARBA00023315"/>
    </source>
</evidence>
<dbReference type="InterPro" id="IPR050832">
    <property type="entry name" value="Bact_Acetyltransf"/>
</dbReference>
<keyword evidence="2" id="KW-0012">Acyltransferase</keyword>
<dbReference type="Proteomes" id="UP000000841">
    <property type="component" value="Chromosome"/>
</dbReference>
<dbReference type="KEGG" id="svi:Svir_33510"/>
<dbReference type="eggNOG" id="COG1247">
    <property type="taxonomic scope" value="Bacteria"/>
</dbReference>
<dbReference type="STRING" id="471857.Svir_33510"/>
<feature type="domain" description="N-acetyltransferase" evidence="3">
    <location>
        <begin position="10"/>
        <end position="176"/>
    </location>
</feature>
<dbReference type="EMBL" id="CP001683">
    <property type="protein sequence ID" value="ACU98315.1"/>
    <property type="molecule type" value="Genomic_DNA"/>
</dbReference>
<protein>
    <submittedName>
        <fullName evidence="4">Acetyltransferase</fullName>
    </submittedName>
</protein>
<evidence type="ECO:0000259" key="3">
    <source>
        <dbReference type="PROSITE" id="PS51186"/>
    </source>
</evidence>
<dbReference type="RefSeq" id="WP_015787625.1">
    <property type="nucleotide sequence ID" value="NC_013159.1"/>
</dbReference>
<keyword evidence="5" id="KW-1185">Reference proteome</keyword>
<proteinExistence type="predicted"/>